<evidence type="ECO:0000313" key="1">
    <source>
        <dbReference type="EMBL" id="KAF4677559.1"/>
    </source>
</evidence>
<comment type="caution">
    <text evidence="1">The sequence shown here is derived from an EMBL/GenBank/DDBJ whole genome shotgun (WGS) entry which is preliminary data.</text>
</comment>
<protein>
    <submittedName>
        <fullName evidence="1">Uncharacterized protein</fullName>
    </submittedName>
</protein>
<dbReference type="Proteomes" id="UP000541610">
    <property type="component" value="Unassembled WGS sequence"/>
</dbReference>
<dbReference type="EMBL" id="JABANP010000974">
    <property type="protein sequence ID" value="KAF4677559.1"/>
    <property type="molecule type" value="Genomic_DNA"/>
</dbReference>
<evidence type="ECO:0000313" key="2">
    <source>
        <dbReference type="Proteomes" id="UP000541610"/>
    </source>
</evidence>
<reference evidence="1 2" key="1">
    <citation type="submission" date="2020-04" db="EMBL/GenBank/DDBJ databases">
        <title>Perkinsus olseni comparative genomics.</title>
        <authorList>
            <person name="Bogema D.R."/>
        </authorList>
    </citation>
    <scope>NUCLEOTIDE SEQUENCE [LARGE SCALE GENOMIC DNA]</scope>
    <source>
        <strain evidence="1">00978-12</strain>
    </source>
</reference>
<accession>A0A7J6N0Y1</accession>
<organism evidence="1 2">
    <name type="scientific">Perkinsus olseni</name>
    <name type="common">Perkinsus atlanticus</name>
    <dbReference type="NCBI Taxonomy" id="32597"/>
    <lineage>
        <taxon>Eukaryota</taxon>
        <taxon>Sar</taxon>
        <taxon>Alveolata</taxon>
        <taxon>Perkinsozoa</taxon>
        <taxon>Perkinsea</taxon>
        <taxon>Perkinsida</taxon>
        <taxon>Perkinsidae</taxon>
        <taxon>Perkinsus</taxon>
    </lineage>
</organism>
<name>A0A7J6N0Y1_PEROL</name>
<proteinExistence type="predicted"/>
<dbReference type="AlphaFoldDB" id="A0A7J6N0Y1"/>
<gene>
    <name evidence="1" type="ORF">FOZ60_017296</name>
</gene>
<sequence>MGRVLYTSNGYRMAFDIHENFYVGFTFKVAGKPAFVDGVYHLKKSIGTSYILDLSSSELCNWYTRMEELSPGIGLKAGDLITSIYRGSDTMFTKFQGRDVRFVRVTYPLVAGTFLFPDDGEKAISFETTSDGKVSITVSCGATPPARTHSAMALILRESPYQTPRSFYDVASESMNTYNKFIADVQTSCPGLSVTNVCRKPGAAEKEMSSP</sequence>